<evidence type="ECO:0000313" key="2">
    <source>
        <dbReference type="EMBL" id="SNT29587.1"/>
    </source>
</evidence>
<dbReference type="OrthoDB" id="7605164at2"/>
<dbReference type="EMBL" id="FZPA01000024">
    <property type="protein sequence ID" value="SNT29587.1"/>
    <property type="molecule type" value="Genomic_DNA"/>
</dbReference>
<keyword evidence="3" id="KW-1185">Reference proteome</keyword>
<evidence type="ECO:0000313" key="3">
    <source>
        <dbReference type="Proteomes" id="UP000198339"/>
    </source>
</evidence>
<organism evidence="2 3">
    <name type="scientific">Sphingopyxis indica</name>
    <dbReference type="NCBI Taxonomy" id="436663"/>
    <lineage>
        <taxon>Bacteria</taxon>
        <taxon>Pseudomonadati</taxon>
        <taxon>Pseudomonadota</taxon>
        <taxon>Alphaproteobacteria</taxon>
        <taxon>Sphingomonadales</taxon>
        <taxon>Sphingomonadaceae</taxon>
        <taxon>Sphingopyxis</taxon>
    </lineage>
</organism>
<dbReference type="RefSeq" id="WP_089217507.1">
    <property type="nucleotide sequence ID" value="NZ_FZPA01000024.1"/>
</dbReference>
<feature type="compositionally biased region" description="Basic and acidic residues" evidence="1">
    <location>
        <begin position="64"/>
        <end position="75"/>
    </location>
</feature>
<proteinExistence type="predicted"/>
<evidence type="ECO:0000256" key="1">
    <source>
        <dbReference type="SAM" id="MobiDB-lite"/>
    </source>
</evidence>
<feature type="region of interest" description="Disordered" evidence="1">
    <location>
        <begin position="44"/>
        <end position="77"/>
    </location>
</feature>
<reference evidence="2 3" key="1">
    <citation type="submission" date="2017-06" db="EMBL/GenBank/DDBJ databases">
        <authorList>
            <person name="Kim H.J."/>
            <person name="Triplett B.A."/>
        </authorList>
    </citation>
    <scope>NUCLEOTIDE SEQUENCE [LARGE SCALE GENOMIC DNA]</scope>
    <source>
        <strain evidence="2 3">DS15</strain>
    </source>
</reference>
<feature type="compositionally biased region" description="Pro residues" evidence="1">
    <location>
        <begin position="229"/>
        <end position="241"/>
    </location>
</feature>
<accession>A0A239LG08</accession>
<dbReference type="Proteomes" id="UP000198339">
    <property type="component" value="Unassembled WGS sequence"/>
</dbReference>
<dbReference type="AlphaFoldDB" id="A0A239LG08"/>
<protein>
    <submittedName>
        <fullName evidence="2">Uncharacterized protein</fullName>
    </submittedName>
</protein>
<feature type="region of interest" description="Disordered" evidence="1">
    <location>
        <begin position="218"/>
        <end position="241"/>
    </location>
</feature>
<gene>
    <name evidence="2" type="ORF">SAMN06295955_1246</name>
</gene>
<name>A0A239LG08_9SPHN</name>
<sequence length="241" mass="24733">MSTATLLILSARLRSLSEAGRHEHPAPPVVHAGRSRVTRRVAQPLRFQQAGAGTDRSRSPLSGRSDHAPAGRERPAVVAGARELPSRVRDGLFAAIAAGLAAALLLVGAPARSQVAGETSDAREPDIVLPPVTVEAGPVTSAPATRIGGPPPGPCVTVDIAGHRAGHLECATDRLQAAAETAQAQTRSAIETPVIGAGSPDIQTGVANQTATRLRMGNTLGHSVHPQRPNRPVPPPRGGTP</sequence>